<evidence type="ECO:0000313" key="5">
    <source>
        <dbReference type="EMBL" id="GAA4756371.1"/>
    </source>
</evidence>
<sequence length="407" mass="42324">MHDDTRAAARHAVGRPRTIWGGLGRTVLVMLTVLAVSSVSVAAYGAWHLSEKVRGGAISLGTEPVPNIEALNGAFNVLLVGADNAPGQKSWGAARDGTLNDVNILVHVSADHKRGTVVSLPRDLVIPHPQCTDTKTGQVFPAMSAQPLNTAYARGGLSCVVGTVESLTGLNIPYAALFSFEGTVKMADAVGGVPVCVTKAIDDPDSGLKLKKGVSVVKGRTALAYLRSRHGVGDGSDLSRIASQQAYMSSLLRTMTSASTFSNPTKLYGLANATADNVKLSESLASVDTIVQMALALKSIDLDRMVFVQYPTAEDPLNPNKVVPSAELASTLMQRVQQDKAVGLGKDALGLSTKLAKDKKSSSGSDGETASTKSPSPSKSASAEDSDVISGLRGQTAAQRTCSIAAR</sequence>
<dbReference type="InterPro" id="IPR050922">
    <property type="entry name" value="LytR/CpsA/Psr_CW_biosynth"/>
</dbReference>
<accession>A0ABP8ZGJ8</accession>
<dbReference type="EMBL" id="BAABLP010000009">
    <property type="protein sequence ID" value="GAA4756371.1"/>
    <property type="molecule type" value="Genomic_DNA"/>
</dbReference>
<dbReference type="Proteomes" id="UP001500121">
    <property type="component" value="Unassembled WGS sequence"/>
</dbReference>
<organism evidence="5 6">
    <name type="scientific">Amnibacterium soli</name>
    <dbReference type="NCBI Taxonomy" id="1282736"/>
    <lineage>
        <taxon>Bacteria</taxon>
        <taxon>Bacillati</taxon>
        <taxon>Actinomycetota</taxon>
        <taxon>Actinomycetes</taxon>
        <taxon>Micrococcales</taxon>
        <taxon>Microbacteriaceae</taxon>
        <taxon>Amnibacterium</taxon>
    </lineage>
</organism>
<dbReference type="InterPro" id="IPR004474">
    <property type="entry name" value="LytR_CpsA_psr"/>
</dbReference>
<dbReference type="Pfam" id="PF03816">
    <property type="entry name" value="LytR_cpsA_psr"/>
    <property type="match status" value="1"/>
</dbReference>
<feature type="transmembrane region" description="Helical" evidence="3">
    <location>
        <begin position="27"/>
        <end position="47"/>
    </location>
</feature>
<dbReference type="PANTHER" id="PTHR33392:SF6">
    <property type="entry name" value="POLYISOPRENYL-TEICHOIC ACID--PEPTIDOGLYCAN TEICHOIC ACID TRANSFERASE TAGU"/>
    <property type="match status" value="1"/>
</dbReference>
<keyword evidence="3" id="KW-0812">Transmembrane</keyword>
<feature type="compositionally biased region" description="Polar residues" evidence="2">
    <location>
        <begin position="396"/>
        <end position="407"/>
    </location>
</feature>
<proteinExistence type="inferred from homology"/>
<name>A0ABP8ZGJ8_9MICO</name>
<keyword evidence="6" id="KW-1185">Reference proteome</keyword>
<gene>
    <name evidence="5" type="ORF">GCM10025783_32130</name>
</gene>
<dbReference type="PANTHER" id="PTHR33392">
    <property type="entry name" value="POLYISOPRENYL-TEICHOIC ACID--PEPTIDOGLYCAN TEICHOIC ACID TRANSFERASE TAGU"/>
    <property type="match status" value="1"/>
</dbReference>
<comment type="similarity">
    <text evidence="1">Belongs to the LytR/CpsA/Psr (LCP) family.</text>
</comment>
<comment type="caution">
    <text evidence="5">The sequence shown here is derived from an EMBL/GenBank/DDBJ whole genome shotgun (WGS) entry which is preliminary data.</text>
</comment>
<evidence type="ECO:0000259" key="4">
    <source>
        <dbReference type="Pfam" id="PF03816"/>
    </source>
</evidence>
<dbReference type="Gene3D" id="3.40.630.190">
    <property type="entry name" value="LCP protein"/>
    <property type="match status" value="1"/>
</dbReference>
<evidence type="ECO:0000313" key="6">
    <source>
        <dbReference type="Proteomes" id="UP001500121"/>
    </source>
</evidence>
<evidence type="ECO:0000256" key="1">
    <source>
        <dbReference type="ARBA" id="ARBA00006068"/>
    </source>
</evidence>
<evidence type="ECO:0000256" key="2">
    <source>
        <dbReference type="SAM" id="MobiDB-lite"/>
    </source>
</evidence>
<feature type="region of interest" description="Disordered" evidence="2">
    <location>
        <begin position="355"/>
        <end position="407"/>
    </location>
</feature>
<feature type="domain" description="Cell envelope-related transcriptional attenuator" evidence="4">
    <location>
        <begin position="100"/>
        <end position="256"/>
    </location>
</feature>
<keyword evidence="3" id="KW-1133">Transmembrane helix</keyword>
<reference evidence="6" key="1">
    <citation type="journal article" date="2019" name="Int. J. Syst. Evol. Microbiol.">
        <title>The Global Catalogue of Microorganisms (GCM) 10K type strain sequencing project: providing services to taxonomists for standard genome sequencing and annotation.</title>
        <authorList>
            <consortium name="The Broad Institute Genomics Platform"/>
            <consortium name="The Broad Institute Genome Sequencing Center for Infectious Disease"/>
            <person name="Wu L."/>
            <person name="Ma J."/>
        </authorList>
    </citation>
    <scope>NUCLEOTIDE SEQUENCE [LARGE SCALE GENOMIC DNA]</scope>
    <source>
        <strain evidence="6">JCM 19015</strain>
    </source>
</reference>
<keyword evidence="3" id="KW-0472">Membrane</keyword>
<dbReference type="NCBIfam" id="TIGR00350">
    <property type="entry name" value="lytR_cpsA_psr"/>
    <property type="match status" value="1"/>
</dbReference>
<dbReference type="RefSeq" id="WP_345482364.1">
    <property type="nucleotide sequence ID" value="NZ_BAABLP010000009.1"/>
</dbReference>
<protein>
    <recommendedName>
        <fullName evidence="4">Cell envelope-related transcriptional attenuator domain-containing protein</fullName>
    </recommendedName>
</protein>
<evidence type="ECO:0000256" key="3">
    <source>
        <dbReference type="SAM" id="Phobius"/>
    </source>
</evidence>
<feature type="compositionally biased region" description="Low complexity" evidence="2">
    <location>
        <begin position="362"/>
        <end position="383"/>
    </location>
</feature>